<keyword evidence="11" id="KW-0472">Membrane</keyword>
<dbReference type="InterPro" id="IPR050364">
    <property type="entry name" value="Cytochrome_P450_fung"/>
</dbReference>
<dbReference type="EMBL" id="BFAD01000016">
    <property type="protein sequence ID" value="GBE89572.1"/>
    <property type="molecule type" value="Genomic_DNA"/>
</dbReference>
<evidence type="ECO:0000256" key="3">
    <source>
        <dbReference type="ARBA" id="ARBA00010617"/>
    </source>
</evidence>
<comment type="similarity">
    <text evidence="3">Belongs to the cytochrome P450 family.</text>
</comment>
<dbReference type="InterPro" id="IPR001128">
    <property type="entry name" value="Cyt_P450"/>
</dbReference>
<keyword evidence="7" id="KW-1133">Transmembrane helix</keyword>
<evidence type="ECO:0000256" key="4">
    <source>
        <dbReference type="ARBA" id="ARBA00022617"/>
    </source>
</evidence>
<dbReference type="Proteomes" id="UP000287166">
    <property type="component" value="Unassembled WGS sequence"/>
</dbReference>
<dbReference type="GO" id="GO:0005506">
    <property type="term" value="F:iron ion binding"/>
    <property type="evidence" value="ECO:0007669"/>
    <property type="project" value="InterPro"/>
</dbReference>
<dbReference type="Gene3D" id="1.10.630.10">
    <property type="entry name" value="Cytochrome P450"/>
    <property type="match status" value="1"/>
</dbReference>
<dbReference type="GeneID" id="38786489"/>
<keyword evidence="10" id="KW-0503">Monooxygenase</keyword>
<evidence type="ECO:0000256" key="6">
    <source>
        <dbReference type="ARBA" id="ARBA00022723"/>
    </source>
</evidence>
<keyword evidence="6" id="KW-0479">Metal-binding</keyword>
<evidence type="ECO:0000256" key="10">
    <source>
        <dbReference type="ARBA" id="ARBA00023033"/>
    </source>
</evidence>
<protein>
    <submittedName>
        <fullName evidence="12">Cytochrome P450</fullName>
    </submittedName>
</protein>
<comment type="caution">
    <text evidence="12">The sequence shown here is derived from an EMBL/GenBank/DDBJ whole genome shotgun (WGS) entry which is preliminary data.</text>
</comment>
<name>A0A401H577_9APHY</name>
<dbReference type="GO" id="GO:0016020">
    <property type="term" value="C:membrane"/>
    <property type="evidence" value="ECO:0007669"/>
    <property type="project" value="UniProtKB-SubCell"/>
</dbReference>
<evidence type="ECO:0000256" key="5">
    <source>
        <dbReference type="ARBA" id="ARBA00022692"/>
    </source>
</evidence>
<reference evidence="12 13" key="1">
    <citation type="journal article" date="2018" name="Sci. Rep.">
        <title>Genome sequence of the cauliflower mushroom Sparassis crispa (Hanabiratake) and its association with beneficial usage.</title>
        <authorList>
            <person name="Kiyama R."/>
            <person name="Furutani Y."/>
            <person name="Kawaguchi K."/>
            <person name="Nakanishi T."/>
        </authorList>
    </citation>
    <scope>NUCLEOTIDE SEQUENCE [LARGE SCALE GENOMIC DNA]</scope>
</reference>
<dbReference type="GO" id="GO:0020037">
    <property type="term" value="F:heme binding"/>
    <property type="evidence" value="ECO:0007669"/>
    <property type="project" value="InterPro"/>
</dbReference>
<comment type="cofactor">
    <cofactor evidence="1">
        <name>heme</name>
        <dbReference type="ChEBI" id="CHEBI:30413"/>
    </cofactor>
</comment>
<evidence type="ECO:0000256" key="8">
    <source>
        <dbReference type="ARBA" id="ARBA00023002"/>
    </source>
</evidence>
<dbReference type="AlphaFoldDB" id="A0A401H577"/>
<dbReference type="PANTHER" id="PTHR46300:SF5">
    <property type="entry name" value="CYTOCHROME P450"/>
    <property type="match status" value="1"/>
</dbReference>
<evidence type="ECO:0000256" key="2">
    <source>
        <dbReference type="ARBA" id="ARBA00004370"/>
    </source>
</evidence>
<evidence type="ECO:0000256" key="1">
    <source>
        <dbReference type="ARBA" id="ARBA00001971"/>
    </source>
</evidence>
<sequence>MQHPYETTDFLLLRAICIPSSCPSRKNVLTEFLAKPGREAQVGASSISALPLFLTPATLRPMTPSLGRDTMHQVAHGYSILLHKWIGVRRVPLHGSLLHGFFSNIRIRRNKTVLPLPPGPPAYPIIGHLRAFSFTRQPELFREWTAKYGDIFHLRILGRNIVILNSLQVATDLMDKRGAKYSDRPPGIMFQLMGWDANITFMEYGSRWKKHRKIFRTYFSEKECLTYRAQQTRAAHVLLKDLLLLPHDFAALALRFAMRSLLEITYGHEVHSDNDIYVKLTEDALHGVNEAKLGASLVDLFPFLAYLPHWLPGCSSLTAAARRWRPATRKVHDYPFNDVWKQVEAGIAQPSFLSSHLERFNLEDAKEYDLDDLKGAAATILAGKLSRLYVQLYPI</sequence>
<evidence type="ECO:0000256" key="7">
    <source>
        <dbReference type="ARBA" id="ARBA00022989"/>
    </source>
</evidence>
<organism evidence="12 13">
    <name type="scientific">Sparassis crispa</name>
    <dbReference type="NCBI Taxonomy" id="139825"/>
    <lineage>
        <taxon>Eukaryota</taxon>
        <taxon>Fungi</taxon>
        <taxon>Dikarya</taxon>
        <taxon>Basidiomycota</taxon>
        <taxon>Agaricomycotina</taxon>
        <taxon>Agaricomycetes</taxon>
        <taxon>Polyporales</taxon>
        <taxon>Sparassidaceae</taxon>
        <taxon>Sparassis</taxon>
    </lineage>
</organism>
<dbReference type="GO" id="GO:0004497">
    <property type="term" value="F:monooxygenase activity"/>
    <property type="evidence" value="ECO:0007669"/>
    <property type="project" value="UniProtKB-KW"/>
</dbReference>
<evidence type="ECO:0000256" key="9">
    <source>
        <dbReference type="ARBA" id="ARBA00023004"/>
    </source>
</evidence>
<dbReference type="InterPro" id="IPR036396">
    <property type="entry name" value="Cyt_P450_sf"/>
</dbReference>
<accession>A0A401H577</accession>
<keyword evidence="13" id="KW-1185">Reference proteome</keyword>
<comment type="subcellular location">
    <subcellularLocation>
        <location evidence="2">Membrane</location>
    </subcellularLocation>
</comment>
<keyword evidence="4" id="KW-0349">Heme</keyword>
<dbReference type="OrthoDB" id="2789670at2759"/>
<dbReference type="PANTHER" id="PTHR46300">
    <property type="entry name" value="P450, PUTATIVE (EUROFUNG)-RELATED-RELATED"/>
    <property type="match status" value="1"/>
</dbReference>
<keyword evidence="5" id="KW-0812">Transmembrane</keyword>
<dbReference type="STRING" id="139825.A0A401H577"/>
<evidence type="ECO:0000313" key="13">
    <source>
        <dbReference type="Proteomes" id="UP000287166"/>
    </source>
</evidence>
<keyword evidence="8" id="KW-0560">Oxidoreductase</keyword>
<keyword evidence="9" id="KW-0408">Iron</keyword>
<dbReference type="RefSeq" id="XP_027620485.1">
    <property type="nucleotide sequence ID" value="XM_027764684.1"/>
</dbReference>
<dbReference type="SUPFAM" id="SSF48264">
    <property type="entry name" value="Cytochrome P450"/>
    <property type="match status" value="1"/>
</dbReference>
<dbReference type="Pfam" id="PF00067">
    <property type="entry name" value="p450"/>
    <property type="match status" value="1"/>
</dbReference>
<dbReference type="InParanoid" id="A0A401H577"/>
<evidence type="ECO:0000256" key="11">
    <source>
        <dbReference type="ARBA" id="ARBA00023136"/>
    </source>
</evidence>
<proteinExistence type="inferred from homology"/>
<gene>
    <name evidence="12" type="ORF">SCP_1602350</name>
</gene>
<evidence type="ECO:0000313" key="12">
    <source>
        <dbReference type="EMBL" id="GBE89572.1"/>
    </source>
</evidence>
<dbReference type="GO" id="GO:0016705">
    <property type="term" value="F:oxidoreductase activity, acting on paired donors, with incorporation or reduction of molecular oxygen"/>
    <property type="evidence" value="ECO:0007669"/>
    <property type="project" value="InterPro"/>
</dbReference>